<gene>
    <name evidence="2" type="ORF">AN619_02670</name>
</gene>
<keyword evidence="3" id="KW-1185">Reference proteome</keyword>
<dbReference type="Pfam" id="PF01476">
    <property type="entry name" value="LysM"/>
    <property type="match status" value="1"/>
</dbReference>
<dbReference type="OrthoDB" id="9800780at2"/>
<dbReference type="RefSeq" id="WP_157064863.1">
    <property type="nucleotide sequence ID" value="NZ_LOEE01000006.1"/>
</dbReference>
<dbReference type="Gene3D" id="3.10.350.10">
    <property type="entry name" value="LysM domain"/>
    <property type="match status" value="1"/>
</dbReference>
<dbReference type="EMBL" id="LOEE01000006">
    <property type="protein sequence ID" value="KXG78292.1"/>
    <property type="molecule type" value="Genomic_DNA"/>
</dbReference>
<feature type="domain" description="LysM" evidence="1">
    <location>
        <begin position="169"/>
        <end position="216"/>
    </location>
</feature>
<dbReference type="PANTHER" id="PTHR34700:SF4">
    <property type="entry name" value="PHAGE-LIKE ELEMENT PBSX PROTEIN XKDP"/>
    <property type="match status" value="1"/>
</dbReference>
<evidence type="ECO:0000259" key="1">
    <source>
        <dbReference type="PROSITE" id="PS51782"/>
    </source>
</evidence>
<evidence type="ECO:0000313" key="3">
    <source>
        <dbReference type="Proteomes" id="UP000070456"/>
    </source>
</evidence>
<dbReference type="Proteomes" id="UP000070456">
    <property type="component" value="Unassembled WGS sequence"/>
</dbReference>
<accession>A0A140LCL7</accession>
<dbReference type="InterPro" id="IPR018392">
    <property type="entry name" value="LysM"/>
</dbReference>
<dbReference type="PANTHER" id="PTHR34700">
    <property type="entry name" value="POTASSIUM BINDING PROTEIN KBP"/>
    <property type="match status" value="1"/>
</dbReference>
<dbReference type="AlphaFoldDB" id="A0A140LCL7"/>
<dbReference type="STRING" id="520762.AN619_02670"/>
<protein>
    <recommendedName>
        <fullName evidence="1">LysM domain-containing protein</fullName>
    </recommendedName>
</protein>
<name>A0A140LCL7_9FIRM</name>
<dbReference type="SUPFAM" id="SSF54106">
    <property type="entry name" value="LysM domain"/>
    <property type="match status" value="1"/>
</dbReference>
<proteinExistence type="predicted"/>
<dbReference type="SMART" id="SM00257">
    <property type="entry name" value="LysM"/>
    <property type="match status" value="1"/>
</dbReference>
<comment type="caution">
    <text evidence="2">The sequence shown here is derived from an EMBL/GenBank/DDBJ whole genome shotgun (WGS) entry which is preliminary data.</text>
</comment>
<organism evidence="2 3">
    <name type="scientific">Thermotalea metallivorans</name>
    <dbReference type="NCBI Taxonomy" id="520762"/>
    <lineage>
        <taxon>Bacteria</taxon>
        <taxon>Bacillati</taxon>
        <taxon>Bacillota</taxon>
        <taxon>Clostridia</taxon>
        <taxon>Peptostreptococcales</taxon>
        <taxon>Thermotaleaceae</taxon>
        <taxon>Thermotalea</taxon>
    </lineage>
</organism>
<dbReference type="InterPro" id="IPR036779">
    <property type="entry name" value="LysM_dom_sf"/>
</dbReference>
<dbReference type="InterPro" id="IPR052196">
    <property type="entry name" value="Bact_Kbp"/>
</dbReference>
<reference evidence="2 3" key="1">
    <citation type="submission" date="2015-12" db="EMBL/GenBank/DDBJ databases">
        <title>Draft genome sequence of the thermoanaerobe Thermotalea metallivorans, an isolate from the runoff channel of the Great Artesian Basin, Australia.</title>
        <authorList>
            <person name="Patel B.K."/>
        </authorList>
    </citation>
    <scope>NUCLEOTIDE SEQUENCE [LARGE SCALE GENOMIC DNA]</scope>
    <source>
        <strain evidence="2 3">B2-1</strain>
    </source>
</reference>
<dbReference type="PROSITE" id="PS51782">
    <property type="entry name" value="LYSM"/>
    <property type="match status" value="1"/>
</dbReference>
<dbReference type="CDD" id="cd00118">
    <property type="entry name" value="LysM"/>
    <property type="match status" value="1"/>
</dbReference>
<evidence type="ECO:0000313" key="2">
    <source>
        <dbReference type="EMBL" id="KXG78292.1"/>
    </source>
</evidence>
<sequence>MYSFYMKDILLPVAPSKLTLKVKNNNKTLDLMNLGEINILKKEGLTDISFTVLLPSRRYPFSVYENGFKEPSFYLGHFEKLKVEKKPFRFIVSRLSPAGELLFDTNILVSMESYEITESAENGSDIMVSIDLKQYRPYATEILNVVTTPQQEKIIMSVEIQRPSKEPAKSYTVKAGDSLWSICKRELGDGNQYKSVAGLNGIKNPSLIRVGQVLRLG</sequence>